<accession>A0A420FB47</accession>
<name>A0A420FB47_9SPHI</name>
<dbReference type="RefSeq" id="WP_120336715.1">
    <property type="nucleotide sequence ID" value="NZ_MCAQ01000030.1"/>
</dbReference>
<sequence length="680" mass="76490">MANQFLIKNRLDDIRTLSAAELTALTNGTYDGLRLLGYHQANDTPHPINYYISNTAEQDNAGSVIAVGGKKLEHKFTQQIDSRYFGTKGDGLTDDADALIRCIKSALYHKAPVYIPKTAAHYNITKNIRVPFDVGSRVRLVILSNDALIKPNQKLTHSKGQNIWNVTQNREVNVFSLGADGIYPYPPNLYNIFDNNVGHSVEIDGLEFDLSVYDAVPSATSYNNDIVSAFQISAERIRLSNIRIDNGIGSAIRLMGGRRLNLSNITVNNFGGRDKNLPMTLPDSYGDALHIMGTKPGARYVLEGCHFVGKQTAGNFSRCGIVHEFMINYNNRESSMIVRDSTIANFSKCFHTEQTGYFHNTFENVKFFNFNMLAANAASISDITYLNCDVEQKNVDGLEQLEASILSYIESSGDAVTKFIGGRISQMTTIPNRNAQIGSIVLFQGVDFYSNGNNLRFYDGKNVVFDSCVFNGFGSEDANQYSVSGWVANEADYFFNNCSFLNNSNRYFKSDNQYLRFHDCKSESKVDSYTCGKDRPKKYFVSNIFPKADDIFQTYIPFVGSANIDLSNYIPRSFLESLGFFAVLVGTNKDNGRGFDNFKEIVRNEQGYYLINPYWHSSGWWQYDRQLKGTIPAGFEVSTSNGGLTWLNAQRGANVNGVYLIVFSRKYWEYFSDKWIKNIP</sequence>
<protein>
    <recommendedName>
        <fullName evidence="3">Pectate lyase superfamily protein domain-containing protein</fullName>
    </recommendedName>
</protein>
<dbReference type="Proteomes" id="UP000286402">
    <property type="component" value="Unassembled WGS sequence"/>
</dbReference>
<dbReference type="InterPro" id="IPR012334">
    <property type="entry name" value="Pectin_lyas_fold"/>
</dbReference>
<evidence type="ECO:0000313" key="2">
    <source>
        <dbReference type="Proteomes" id="UP000286402"/>
    </source>
</evidence>
<proteinExistence type="predicted"/>
<evidence type="ECO:0000313" key="1">
    <source>
        <dbReference type="EMBL" id="RKF30187.1"/>
    </source>
</evidence>
<reference evidence="1 2" key="1">
    <citation type="submission" date="2016-07" db="EMBL/GenBank/DDBJ databases">
        <title>Genome analysis of Sphingobacterium siyangense T12B17.</title>
        <authorList>
            <person name="Xu D."/>
            <person name="Su Y."/>
            <person name="Zheng S."/>
        </authorList>
    </citation>
    <scope>NUCLEOTIDE SEQUENCE [LARGE SCALE GENOMIC DNA]</scope>
    <source>
        <strain evidence="1 2">T12B17</strain>
    </source>
</reference>
<organism evidence="1 2">
    <name type="scientific">Sphingobacterium siyangense</name>
    <dbReference type="NCBI Taxonomy" id="459529"/>
    <lineage>
        <taxon>Bacteria</taxon>
        <taxon>Pseudomonadati</taxon>
        <taxon>Bacteroidota</taxon>
        <taxon>Sphingobacteriia</taxon>
        <taxon>Sphingobacteriales</taxon>
        <taxon>Sphingobacteriaceae</taxon>
        <taxon>Sphingobacterium</taxon>
    </lineage>
</organism>
<dbReference type="AlphaFoldDB" id="A0A420FB47"/>
<dbReference type="SUPFAM" id="SSF51126">
    <property type="entry name" value="Pectin lyase-like"/>
    <property type="match status" value="1"/>
</dbReference>
<evidence type="ECO:0008006" key="3">
    <source>
        <dbReference type="Google" id="ProtNLM"/>
    </source>
</evidence>
<comment type="caution">
    <text evidence="1">The sequence shown here is derived from an EMBL/GenBank/DDBJ whole genome shotgun (WGS) entry which is preliminary data.</text>
</comment>
<dbReference type="Gene3D" id="2.160.20.10">
    <property type="entry name" value="Single-stranded right-handed beta-helix, Pectin lyase-like"/>
    <property type="match status" value="1"/>
</dbReference>
<dbReference type="EMBL" id="MCAQ01000030">
    <property type="protein sequence ID" value="RKF30187.1"/>
    <property type="molecule type" value="Genomic_DNA"/>
</dbReference>
<dbReference type="InterPro" id="IPR011050">
    <property type="entry name" value="Pectin_lyase_fold/virulence"/>
</dbReference>
<keyword evidence="2" id="KW-1185">Reference proteome</keyword>
<gene>
    <name evidence="1" type="ORF">BCY89_20535</name>
</gene>